<feature type="transmembrane region" description="Helical" evidence="1">
    <location>
        <begin position="179"/>
        <end position="199"/>
    </location>
</feature>
<keyword evidence="1" id="KW-0812">Transmembrane</keyword>
<feature type="transmembrane region" description="Helical" evidence="1">
    <location>
        <begin position="84"/>
        <end position="109"/>
    </location>
</feature>
<keyword evidence="1" id="KW-0472">Membrane</keyword>
<comment type="caution">
    <text evidence="2">The sequence shown here is derived from an EMBL/GenBank/DDBJ whole genome shotgun (WGS) entry which is preliminary data.</text>
</comment>
<evidence type="ECO:0000256" key="1">
    <source>
        <dbReference type="SAM" id="Phobius"/>
    </source>
</evidence>
<name>A0A2W2DLX9_9ACTN</name>
<feature type="transmembrane region" description="Helical" evidence="1">
    <location>
        <begin position="231"/>
        <end position="253"/>
    </location>
</feature>
<evidence type="ECO:0008006" key="4">
    <source>
        <dbReference type="Google" id="ProtNLM"/>
    </source>
</evidence>
<feature type="transmembrane region" description="Helical" evidence="1">
    <location>
        <begin position="115"/>
        <end position="134"/>
    </location>
</feature>
<evidence type="ECO:0000313" key="2">
    <source>
        <dbReference type="EMBL" id="PZG01850.1"/>
    </source>
</evidence>
<feature type="transmembrane region" description="Helical" evidence="1">
    <location>
        <begin position="206"/>
        <end position="225"/>
    </location>
</feature>
<evidence type="ECO:0000313" key="3">
    <source>
        <dbReference type="Proteomes" id="UP000248749"/>
    </source>
</evidence>
<reference evidence="2 3" key="1">
    <citation type="submission" date="2018-01" db="EMBL/GenBank/DDBJ databases">
        <title>Draft genome sequence of Salinispora sp. 13K206.</title>
        <authorList>
            <person name="Sahin N."/>
            <person name="Saygin H."/>
            <person name="Ay H."/>
        </authorList>
    </citation>
    <scope>NUCLEOTIDE SEQUENCE [LARGE SCALE GENOMIC DNA]</scope>
    <source>
        <strain evidence="2 3">13K206</strain>
    </source>
</reference>
<keyword evidence="1" id="KW-1133">Transmembrane helix</keyword>
<feature type="transmembrane region" description="Helical" evidence="1">
    <location>
        <begin position="155"/>
        <end position="173"/>
    </location>
</feature>
<sequence length="266" mass="27457">MTTHISPAMIARYADRGSDLDEVTVWSIEVHLEDCADCRALVAAGTTGDTGALLARIAAGVDEAIAAGPVPAPRRRWSAVPNRWLVWHLVPWLSMTVAVLGCAVLLQAVQPSLPSLVALLAPVAPLPGVAIAWSRRTDPAWELIASTPAAGLAILLRRTAAVLTVVVPALAVASSRTGVSLALTLLPCLAFTAATIALGAYIGVRLAAVGLGIAWALAVVLPAVLTAELPAVLQPGSSLAWALLTLLLAGVAATQSDNFRRLSSHH</sequence>
<proteinExistence type="predicted"/>
<protein>
    <recommendedName>
        <fullName evidence="4">Zinc-finger domain-containing protein</fullName>
    </recommendedName>
</protein>
<dbReference type="Proteomes" id="UP000248749">
    <property type="component" value="Unassembled WGS sequence"/>
</dbReference>
<organism evidence="2 3">
    <name type="scientific">Micromonospora deserti</name>
    <dbReference type="NCBI Taxonomy" id="2070366"/>
    <lineage>
        <taxon>Bacteria</taxon>
        <taxon>Bacillati</taxon>
        <taxon>Actinomycetota</taxon>
        <taxon>Actinomycetes</taxon>
        <taxon>Micromonosporales</taxon>
        <taxon>Micromonosporaceae</taxon>
        <taxon>Micromonospora</taxon>
    </lineage>
</organism>
<dbReference type="AlphaFoldDB" id="A0A2W2DLX9"/>
<dbReference type="OrthoDB" id="3424744at2"/>
<keyword evidence="3" id="KW-1185">Reference proteome</keyword>
<dbReference type="RefSeq" id="WP_111133045.1">
    <property type="nucleotide sequence ID" value="NZ_POUB01000019.1"/>
</dbReference>
<gene>
    <name evidence="2" type="ORF">C1I99_05375</name>
</gene>
<accession>A0A2W2DLX9</accession>
<dbReference type="EMBL" id="POUB01000019">
    <property type="protein sequence ID" value="PZG01850.1"/>
    <property type="molecule type" value="Genomic_DNA"/>
</dbReference>